<name>A0A6C0AFG2_9ZZZZ</name>
<dbReference type="EMBL" id="MN740597">
    <property type="protein sequence ID" value="QHS78452.1"/>
    <property type="molecule type" value="Genomic_DNA"/>
</dbReference>
<proteinExistence type="predicted"/>
<accession>A0A6C0AFG2</accession>
<evidence type="ECO:0000313" key="1">
    <source>
        <dbReference type="EMBL" id="QHS78452.1"/>
    </source>
</evidence>
<dbReference type="AlphaFoldDB" id="A0A6C0AFG2"/>
<protein>
    <submittedName>
        <fullName evidence="1">Uncharacterized protein</fullName>
    </submittedName>
</protein>
<sequence length="252" mass="29569">MFFFIWDGEVVDFTFEKFEFFENFFNKKMENSFISRTDKFVYDGKFLFNTKNYNIKDNEFVVTNNGGINVIMMIDALNLERKQFCPDFSCDSEAEFLYHVWNNFCTFMKNKDLALKKFKEIEENDILRNRVGLNPESPVFIPTTTPPSPLMKKTYSSDMPHLIYNPNLSQQYDSGNKLSRVYNSNENLSQQYDSGNKLSRVYNSNKNLSQQYDSGNKLSRVYNSNENLSQQYHELYPPLTLTPPPGLGINFK</sequence>
<reference evidence="1" key="1">
    <citation type="journal article" date="2020" name="Nature">
        <title>Giant virus diversity and host interactions through global metagenomics.</title>
        <authorList>
            <person name="Schulz F."/>
            <person name="Roux S."/>
            <person name="Paez-Espino D."/>
            <person name="Jungbluth S."/>
            <person name="Walsh D.A."/>
            <person name="Denef V.J."/>
            <person name="McMahon K.D."/>
            <person name="Konstantinidis K.T."/>
            <person name="Eloe-Fadrosh E.A."/>
            <person name="Kyrpides N.C."/>
            <person name="Woyke T."/>
        </authorList>
    </citation>
    <scope>NUCLEOTIDE SEQUENCE</scope>
    <source>
        <strain evidence="1">GVMAG-S-1021933-23</strain>
    </source>
</reference>
<organism evidence="1">
    <name type="scientific">viral metagenome</name>
    <dbReference type="NCBI Taxonomy" id="1070528"/>
    <lineage>
        <taxon>unclassified sequences</taxon>
        <taxon>metagenomes</taxon>
        <taxon>organismal metagenomes</taxon>
    </lineage>
</organism>